<dbReference type="GO" id="GO:0033700">
    <property type="term" value="P:phospholipid efflux"/>
    <property type="evidence" value="ECO:0007669"/>
    <property type="project" value="TreeGrafter"/>
</dbReference>
<gene>
    <name evidence="14" type="ORF">AMELA_G00083510</name>
</gene>
<dbReference type="Pfam" id="PF01442">
    <property type="entry name" value="Apolipoprotein"/>
    <property type="match status" value="1"/>
</dbReference>
<comment type="subcellular location">
    <subcellularLocation>
        <location evidence="1">Secreted</location>
    </subcellularLocation>
</comment>
<dbReference type="GO" id="GO:0042157">
    <property type="term" value="P:lipoprotein metabolic process"/>
    <property type="evidence" value="ECO:0007669"/>
    <property type="project" value="InterPro"/>
</dbReference>
<dbReference type="AlphaFoldDB" id="A0A7J6AZZ8"/>
<dbReference type="GO" id="GO:0005543">
    <property type="term" value="F:phospholipid binding"/>
    <property type="evidence" value="ECO:0007669"/>
    <property type="project" value="TreeGrafter"/>
</dbReference>
<comment type="caution">
    <text evidence="14">The sequence shown here is derived from an EMBL/GenBank/DDBJ whole genome shotgun (WGS) entry which is preliminary data.</text>
</comment>
<evidence type="ECO:0000256" key="2">
    <source>
        <dbReference type="ARBA" id="ARBA00008788"/>
    </source>
</evidence>
<evidence type="ECO:0000313" key="15">
    <source>
        <dbReference type="Proteomes" id="UP000593565"/>
    </source>
</evidence>
<keyword evidence="6" id="KW-0964">Secreted</keyword>
<accession>A0A7J6AZZ8</accession>
<dbReference type="EMBL" id="JAAGNN010000006">
    <property type="protein sequence ID" value="KAF4088453.1"/>
    <property type="molecule type" value="Genomic_DNA"/>
</dbReference>
<evidence type="ECO:0000256" key="10">
    <source>
        <dbReference type="ARBA" id="ARBA00037735"/>
    </source>
</evidence>
<dbReference type="GO" id="GO:0034364">
    <property type="term" value="C:high-density lipoprotein particle"/>
    <property type="evidence" value="ECO:0007669"/>
    <property type="project" value="TreeGrafter"/>
</dbReference>
<dbReference type="PANTHER" id="PTHR18976:SF1">
    <property type="entry name" value="APOLIPOPROTEIN A-IV"/>
    <property type="match status" value="1"/>
</dbReference>
<dbReference type="GO" id="GO:0033344">
    <property type="term" value="P:cholesterol efflux"/>
    <property type="evidence" value="ECO:0007669"/>
    <property type="project" value="TreeGrafter"/>
</dbReference>
<dbReference type="InterPro" id="IPR050163">
    <property type="entry name" value="Apolipoprotein_A1/A4/E"/>
</dbReference>
<feature type="chain" id="PRO_5029605706" description="Apolipoprotein A-IV" evidence="13">
    <location>
        <begin position="36"/>
        <end position="201"/>
    </location>
</feature>
<dbReference type="PROSITE" id="PS51257">
    <property type="entry name" value="PROKAR_LIPOPROTEIN"/>
    <property type="match status" value="1"/>
</dbReference>
<dbReference type="GO" id="GO:0055090">
    <property type="term" value="P:acylglycerol homeostasis"/>
    <property type="evidence" value="ECO:0007669"/>
    <property type="project" value="TreeGrafter"/>
</dbReference>
<reference evidence="14 15" key="1">
    <citation type="submission" date="2020-02" db="EMBL/GenBank/DDBJ databases">
        <title>A chromosome-scale genome assembly of the black bullhead catfish (Ameiurus melas).</title>
        <authorList>
            <person name="Wen M."/>
            <person name="Zham M."/>
            <person name="Cabau C."/>
            <person name="Klopp C."/>
            <person name="Donnadieu C."/>
            <person name="Roques C."/>
            <person name="Bouchez O."/>
            <person name="Lampietro C."/>
            <person name="Jouanno E."/>
            <person name="Herpin A."/>
            <person name="Louis A."/>
            <person name="Berthelot C."/>
            <person name="Parey E."/>
            <person name="Roest-Crollius H."/>
            <person name="Braasch I."/>
            <person name="Postlethwait J."/>
            <person name="Robinson-Rechavi M."/>
            <person name="Echchiki A."/>
            <person name="Begum T."/>
            <person name="Montfort J."/>
            <person name="Schartl M."/>
            <person name="Bobe J."/>
            <person name="Guiguen Y."/>
        </authorList>
    </citation>
    <scope>NUCLEOTIDE SEQUENCE [LARGE SCALE GENOMIC DNA]</scope>
    <source>
        <strain evidence="14">M_S1</strain>
        <tissue evidence="14">Blood</tissue>
    </source>
</reference>
<dbReference type="GO" id="GO:0008203">
    <property type="term" value="P:cholesterol metabolic process"/>
    <property type="evidence" value="ECO:0007669"/>
    <property type="project" value="TreeGrafter"/>
</dbReference>
<dbReference type="GO" id="GO:0060228">
    <property type="term" value="F:phosphatidylcholine-sterol O-acyltransferase activator activity"/>
    <property type="evidence" value="ECO:0007669"/>
    <property type="project" value="TreeGrafter"/>
</dbReference>
<protein>
    <recommendedName>
        <fullName evidence="11">Apolipoprotein A-IV</fullName>
    </recommendedName>
    <alternativeName>
        <fullName evidence="12">Apolipoprotein A4</fullName>
    </alternativeName>
</protein>
<comment type="similarity">
    <text evidence="2">Belongs to the apolipoprotein A1/A4/E family.</text>
</comment>
<keyword evidence="4" id="KW-0813">Transport</keyword>
<dbReference type="GO" id="GO:0120020">
    <property type="term" value="F:cholesterol transfer activity"/>
    <property type="evidence" value="ECO:0007669"/>
    <property type="project" value="TreeGrafter"/>
</dbReference>
<evidence type="ECO:0000256" key="11">
    <source>
        <dbReference type="ARBA" id="ARBA00041197"/>
    </source>
</evidence>
<dbReference type="SUPFAM" id="SSF58113">
    <property type="entry name" value="Apolipoprotein A-I"/>
    <property type="match status" value="1"/>
</dbReference>
<evidence type="ECO:0000256" key="6">
    <source>
        <dbReference type="ARBA" id="ARBA00022525"/>
    </source>
</evidence>
<dbReference type="GO" id="GO:0034362">
    <property type="term" value="C:low-density lipoprotein particle"/>
    <property type="evidence" value="ECO:0007669"/>
    <property type="project" value="TreeGrafter"/>
</dbReference>
<dbReference type="GO" id="GO:0034361">
    <property type="term" value="C:very-low-density lipoprotein particle"/>
    <property type="evidence" value="ECO:0007669"/>
    <property type="project" value="TreeGrafter"/>
</dbReference>
<evidence type="ECO:0000313" key="14">
    <source>
        <dbReference type="EMBL" id="KAF4088453.1"/>
    </source>
</evidence>
<feature type="signal peptide" evidence="13">
    <location>
        <begin position="1"/>
        <end position="35"/>
    </location>
</feature>
<evidence type="ECO:0000256" key="13">
    <source>
        <dbReference type="SAM" id="SignalP"/>
    </source>
</evidence>
<evidence type="ECO:0000256" key="4">
    <source>
        <dbReference type="ARBA" id="ARBA00022448"/>
    </source>
</evidence>
<name>A0A7J6AZZ8_AMEME</name>
<dbReference type="InterPro" id="IPR000074">
    <property type="entry name" value="ApoA_E"/>
</dbReference>
<dbReference type="Gene3D" id="6.10.250.2890">
    <property type="match status" value="1"/>
</dbReference>
<keyword evidence="5" id="KW-0162">Chylomicron</keyword>
<comment type="subunit">
    <text evidence="3">Homodimer.</text>
</comment>
<organism evidence="14 15">
    <name type="scientific">Ameiurus melas</name>
    <name type="common">Black bullhead</name>
    <name type="synonym">Silurus melas</name>
    <dbReference type="NCBI Taxonomy" id="219545"/>
    <lineage>
        <taxon>Eukaryota</taxon>
        <taxon>Metazoa</taxon>
        <taxon>Chordata</taxon>
        <taxon>Craniata</taxon>
        <taxon>Vertebrata</taxon>
        <taxon>Euteleostomi</taxon>
        <taxon>Actinopterygii</taxon>
        <taxon>Neopterygii</taxon>
        <taxon>Teleostei</taxon>
        <taxon>Ostariophysi</taxon>
        <taxon>Siluriformes</taxon>
        <taxon>Ictaluridae</taxon>
        <taxon>Ameiurus</taxon>
    </lineage>
</organism>
<evidence type="ECO:0000256" key="12">
    <source>
        <dbReference type="ARBA" id="ARBA00042591"/>
    </source>
</evidence>
<evidence type="ECO:0000256" key="7">
    <source>
        <dbReference type="ARBA" id="ARBA00022729"/>
    </source>
</evidence>
<evidence type="ECO:0000256" key="1">
    <source>
        <dbReference type="ARBA" id="ARBA00004613"/>
    </source>
</evidence>
<keyword evidence="15" id="KW-1185">Reference proteome</keyword>
<evidence type="ECO:0000256" key="5">
    <source>
        <dbReference type="ARBA" id="ARBA00022513"/>
    </source>
</evidence>
<evidence type="ECO:0000256" key="8">
    <source>
        <dbReference type="ARBA" id="ARBA00022737"/>
    </source>
</evidence>
<dbReference type="PANTHER" id="PTHR18976">
    <property type="entry name" value="APOLIPOPROTEIN"/>
    <property type="match status" value="1"/>
</dbReference>
<comment type="function">
    <text evidence="10">May have a role in chylomicrons and VLDL secretion and catabolism. Required for efficient activation of lipoprotein lipase by ApoC-II; potent activator of LCAT. Apoa-IV is a major component of HDL and chylomicrons.</text>
</comment>
<keyword evidence="7 13" id="KW-0732">Signal</keyword>
<dbReference type="GO" id="GO:1903561">
    <property type="term" value="C:extracellular vesicle"/>
    <property type="evidence" value="ECO:0007669"/>
    <property type="project" value="TreeGrafter"/>
</dbReference>
<dbReference type="GO" id="GO:0042627">
    <property type="term" value="C:chylomicron"/>
    <property type="evidence" value="ECO:0007669"/>
    <property type="project" value="UniProtKB-KW"/>
</dbReference>
<keyword evidence="8" id="KW-0677">Repeat</keyword>
<evidence type="ECO:0000256" key="9">
    <source>
        <dbReference type="ARBA" id="ARBA00023055"/>
    </source>
</evidence>
<sequence length="201" mass="23706">MHRKHSARNIYKELKTAKMKVFLMLAIVAFAGCHAKQPTDAFWDYIRYYRLRDIINEYADTLQKQKDLTTVRDKLEPYAEDLKTQIQQRVEELRVILGSYAETLDSEALKTNLLQKTEELRGSLEEKVKELQSQLVPYTDLLRQKLDQHVQDFQKAVTPLTEDLQRCLAPHAEDLRKKLDPYIQNLKDHFTSLYESFTKTD</sequence>
<evidence type="ECO:0000256" key="3">
    <source>
        <dbReference type="ARBA" id="ARBA00011738"/>
    </source>
</evidence>
<keyword evidence="9" id="KW-0445">Lipid transport</keyword>
<proteinExistence type="inferred from homology"/>
<dbReference type="Gene3D" id="1.20.120.20">
    <property type="entry name" value="Apolipoprotein"/>
    <property type="match status" value="1"/>
</dbReference>
<dbReference type="Proteomes" id="UP000593565">
    <property type="component" value="Unassembled WGS sequence"/>
</dbReference>